<dbReference type="OrthoDB" id="195446at2759"/>
<dbReference type="EMBL" id="ML994654">
    <property type="protein sequence ID" value="KAF2181029.1"/>
    <property type="molecule type" value="Genomic_DNA"/>
</dbReference>
<reference evidence="1" key="1">
    <citation type="journal article" date="2020" name="Stud. Mycol.">
        <title>101 Dothideomycetes genomes: a test case for predicting lifestyles and emergence of pathogens.</title>
        <authorList>
            <person name="Haridas S."/>
            <person name="Albert R."/>
            <person name="Binder M."/>
            <person name="Bloem J."/>
            <person name="Labutti K."/>
            <person name="Salamov A."/>
            <person name="Andreopoulos B."/>
            <person name="Baker S."/>
            <person name="Barry K."/>
            <person name="Bills G."/>
            <person name="Bluhm B."/>
            <person name="Cannon C."/>
            <person name="Castanera R."/>
            <person name="Culley D."/>
            <person name="Daum C."/>
            <person name="Ezra D."/>
            <person name="Gonzalez J."/>
            <person name="Henrissat B."/>
            <person name="Kuo A."/>
            <person name="Liang C."/>
            <person name="Lipzen A."/>
            <person name="Lutzoni F."/>
            <person name="Magnuson J."/>
            <person name="Mondo S."/>
            <person name="Nolan M."/>
            <person name="Ohm R."/>
            <person name="Pangilinan J."/>
            <person name="Park H.-J."/>
            <person name="Ramirez L."/>
            <person name="Alfaro M."/>
            <person name="Sun H."/>
            <person name="Tritt A."/>
            <person name="Yoshinaga Y."/>
            <person name="Zwiers L.-H."/>
            <person name="Turgeon B."/>
            <person name="Goodwin S."/>
            <person name="Spatafora J."/>
            <person name="Crous P."/>
            <person name="Grigoriev I."/>
        </authorList>
    </citation>
    <scope>NUCLEOTIDE SEQUENCE</scope>
    <source>
        <strain evidence="1">CBS 207.26</strain>
    </source>
</reference>
<name>A0A6A6DS33_9PEZI</name>
<evidence type="ECO:0008006" key="3">
    <source>
        <dbReference type="Google" id="ProtNLM"/>
    </source>
</evidence>
<organism evidence="1 2">
    <name type="scientific">Zopfia rhizophila CBS 207.26</name>
    <dbReference type="NCBI Taxonomy" id="1314779"/>
    <lineage>
        <taxon>Eukaryota</taxon>
        <taxon>Fungi</taxon>
        <taxon>Dikarya</taxon>
        <taxon>Ascomycota</taxon>
        <taxon>Pezizomycotina</taxon>
        <taxon>Dothideomycetes</taxon>
        <taxon>Dothideomycetes incertae sedis</taxon>
        <taxon>Zopfiaceae</taxon>
        <taxon>Zopfia</taxon>
    </lineage>
</organism>
<keyword evidence="2" id="KW-1185">Reference proteome</keyword>
<proteinExistence type="predicted"/>
<evidence type="ECO:0000313" key="1">
    <source>
        <dbReference type="EMBL" id="KAF2181029.1"/>
    </source>
</evidence>
<accession>A0A6A6DS33</accession>
<protein>
    <recommendedName>
        <fullName evidence="3">Fungal N-terminal domain-containing protein</fullName>
    </recommendedName>
</protein>
<dbReference type="AlphaFoldDB" id="A0A6A6DS33"/>
<gene>
    <name evidence="1" type="ORF">K469DRAFT_692278</name>
</gene>
<sequence length="131" mass="14557">MADIVGVVASVITVAQTVLSGIKIARELYKAPEEIQTLEEQVQIFHRIIQAVEKMREAPAESALSDPLSRAQKVIEELHVLLHDKLLGQGRGLNRARRMAWLQNKRKIVTLCGKLKCATNALCVAMSKDLM</sequence>
<dbReference type="Proteomes" id="UP000800200">
    <property type="component" value="Unassembled WGS sequence"/>
</dbReference>
<evidence type="ECO:0000313" key="2">
    <source>
        <dbReference type="Proteomes" id="UP000800200"/>
    </source>
</evidence>